<organism evidence="1 2">
    <name type="scientific">uncultured phage cr272_1</name>
    <dbReference type="NCBI Taxonomy" id="2772094"/>
    <lineage>
        <taxon>Viruses</taxon>
        <taxon>Duplodnaviria</taxon>
        <taxon>Heunggongvirae</taxon>
        <taxon>Uroviricota</taxon>
        <taxon>Caudoviricetes</taxon>
        <taxon>Crassvirales</taxon>
        <taxon>Suoliviridae</taxon>
        <taxon>Oafivirinae</taxon>
        <taxon>Buhlduvirus</taxon>
        <taxon>Buhlduvirus porcinus</taxon>
    </lineage>
</organism>
<accession>A0A7M1RU52</accession>
<dbReference type="KEGG" id="vg:65131981"/>
<dbReference type="EMBL" id="MT774410">
    <property type="protein sequence ID" value="QOR57816.1"/>
    <property type="molecule type" value="Genomic_DNA"/>
</dbReference>
<evidence type="ECO:0000313" key="1">
    <source>
        <dbReference type="EMBL" id="QOR57816.1"/>
    </source>
</evidence>
<dbReference type="Proteomes" id="UP000594103">
    <property type="component" value="Segment"/>
</dbReference>
<name>A0A7M1RU52_9CAUD</name>
<evidence type="ECO:0000313" key="2">
    <source>
        <dbReference type="Proteomes" id="UP000594103"/>
    </source>
</evidence>
<keyword evidence="2" id="KW-1185">Reference proteome</keyword>
<reference evidence="1 2" key="1">
    <citation type="submission" date="2020-07" db="EMBL/GenBank/DDBJ databases">
        <title>Taxonomic proposal: Crassvirales, a new order of highly abundant and diverse bacterial viruses.</title>
        <authorList>
            <person name="Shkoporov A.N."/>
            <person name="Stockdale S.R."/>
            <person name="Guerin E."/>
            <person name="Ross R.P."/>
            <person name="Hill C."/>
        </authorList>
    </citation>
    <scope>NUCLEOTIDE SEQUENCE [LARGE SCALE GENOMIC DNA]</scope>
</reference>
<sequence length="325" mass="37153">MTFDEYFSRGVPKVNAPNVFRTSDGQYVNDKDQPLRVINNSLSDDPTVWTYQDELGNIYTPKLQIQQPTIQKMTEDEVQRASDRKAYKDQMNAWADRFNTAGNVLMDVAGFIPAGGVTTTPMELAGGLKLFAKYAVEKAPSIRVGNWFYRIPKDKTKAYRTLDRIEVDDILSGMPLRSSSENEAAQLYAEKMRKKKFTSQRGRRFGIFKSGAEHGGRKQFSKGQPWTGTTVTHEKKVDRRYLSLPGDGLNWIPGRHYRGTIKNSLDFNDVGFGEHIDLPMKNGYTNVIPAEMPGSYIYQPYKLFNHPFGYKRIDIPKYYKSNIIK</sequence>
<protein>
    <submittedName>
        <fullName evidence="1">Uncharacterized protein</fullName>
    </submittedName>
</protein>
<proteinExistence type="predicted"/>
<dbReference type="RefSeq" id="YP_010113456.1">
    <property type="nucleotide sequence ID" value="NC_055903.1"/>
</dbReference>
<dbReference type="GeneID" id="65131981"/>